<proteinExistence type="predicted"/>
<reference evidence="1 2" key="1">
    <citation type="submission" date="2019-02" db="EMBL/GenBank/DDBJ databases">
        <title>Complete Genome Sequence of Desulfovibrio desulfuricans IC1, a Sulfonate Utilizing Anaerobe.</title>
        <authorList>
            <person name="Day L.A."/>
            <person name="De Leon K.B."/>
            <person name="Wall J.D."/>
        </authorList>
    </citation>
    <scope>NUCLEOTIDE SEQUENCE [LARGE SCALE GENOMIC DNA]</scope>
    <source>
        <strain evidence="1 2">IC1</strain>
    </source>
</reference>
<dbReference type="RefSeq" id="WP_136400859.1">
    <property type="nucleotide sequence ID" value="NZ_CP036295.1"/>
</dbReference>
<organism evidence="1 2">
    <name type="scientific">Desulfovibrio desulfuricans</name>
    <dbReference type="NCBI Taxonomy" id="876"/>
    <lineage>
        <taxon>Bacteria</taxon>
        <taxon>Pseudomonadati</taxon>
        <taxon>Thermodesulfobacteriota</taxon>
        <taxon>Desulfovibrionia</taxon>
        <taxon>Desulfovibrionales</taxon>
        <taxon>Desulfovibrionaceae</taxon>
        <taxon>Desulfovibrio</taxon>
    </lineage>
</organism>
<dbReference type="EMBL" id="CP036295">
    <property type="protein sequence ID" value="QCC86810.1"/>
    <property type="molecule type" value="Genomic_DNA"/>
</dbReference>
<protein>
    <recommendedName>
        <fullName evidence="3">Lipoprotein</fullName>
    </recommendedName>
</protein>
<dbReference type="AlphaFoldDB" id="A0A4V1CXN2"/>
<evidence type="ECO:0008006" key="3">
    <source>
        <dbReference type="Google" id="ProtNLM"/>
    </source>
</evidence>
<evidence type="ECO:0000313" key="1">
    <source>
        <dbReference type="EMBL" id="QCC86810.1"/>
    </source>
</evidence>
<sequence length="162" mass="18783">MNKYNIALAMVFLLLTACGVMETFYSDTMWAPKSAPSMGGHYPEMRDNARRCNNGFYTGMSAKNIDPRMSQRCEKLDDGNSLCAVEAVDTRYETERRQEYDSVEKKYVTRYVTVTHYYVFMINTYINDKGIIYDCRAENAQYWWSKPESPKPGSLADRLPKN</sequence>
<accession>A0A4V1CXN2</accession>
<dbReference type="PROSITE" id="PS51257">
    <property type="entry name" value="PROKAR_LIPOPROTEIN"/>
    <property type="match status" value="1"/>
</dbReference>
<evidence type="ECO:0000313" key="2">
    <source>
        <dbReference type="Proteomes" id="UP000297065"/>
    </source>
</evidence>
<name>A0A4V1CXN2_DESDE</name>
<dbReference type="Proteomes" id="UP000297065">
    <property type="component" value="Chromosome"/>
</dbReference>
<gene>
    <name evidence="1" type="ORF">DDIC_13160</name>
</gene>